<gene>
    <name evidence="9" type="ORF">ABMA28_004425</name>
</gene>
<dbReference type="GO" id="GO:0008168">
    <property type="term" value="F:methyltransferase activity"/>
    <property type="evidence" value="ECO:0007669"/>
    <property type="project" value="UniProtKB-KW"/>
</dbReference>
<dbReference type="InterPro" id="IPR031303">
    <property type="entry name" value="C5_meth_CS"/>
</dbReference>
<evidence type="ECO:0000256" key="5">
    <source>
        <dbReference type="ARBA" id="ARBA00039681"/>
    </source>
</evidence>
<dbReference type="GO" id="GO:0032259">
    <property type="term" value="P:methylation"/>
    <property type="evidence" value="ECO:0007669"/>
    <property type="project" value="UniProtKB-KW"/>
</dbReference>
<dbReference type="PRINTS" id="PR00105">
    <property type="entry name" value="C5METTRFRASE"/>
</dbReference>
<dbReference type="NCBIfam" id="TIGR00675">
    <property type="entry name" value="dcm"/>
    <property type="match status" value="1"/>
</dbReference>
<evidence type="ECO:0000256" key="1">
    <source>
        <dbReference type="ARBA" id="ARBA00022603"/>
    </source>
</evidence>
<dbReference type="InterPro" id="IPR050750">
    <property type="entry name" value="C5-MTase"/>
</dbReference>
<organism evidence="9 10">
    <name type="scientific">Loxostege sticticalis</name>
    <name type="common">Beet webworm moth</name>
    <dbReference type="NCBI Taxonomy" id="481309"/>
    <lineage>
        <taxon>Eukaryota</taxon>
        <taxon>Metazoa</taxon>
        <taxon>Ecdysozoa</taxon>
        <taxon>Arthropoda</taxon>
        <taxon>Hexapoda</taxon>
        <taxon>Insecta</taxon>
        <taxon>Pterygota</taxon>
        <taxon>Neoptera</taxon>
        <taxon>Endopterygota</taxon>
        <taxon>Lepidoptera</taxon>
        <taxon>Glossata</taxon>
        <taxon>Ditrysia</taxon>
        <taxon>Pyraloidea</taxon>
        <taxon>Crambidae</taxon>
        <taxon>Pyraustinae</taxon>
        <taxon>Loxostege</taxon>
    </lineage>
</organism>
<sequence>MYTNMHHRILELYSGIGGMHCAWHESGLNGEVITAADINTVANEVYKHNFPNTNLFNKNIQSLSATYISQLNVNVILMSPPCQPFTRNGKFLDESDTRADSFLYLISILDQLSNIEYILMENVKGFECSIVRNIFTKKLQECNFDFQEFLLSPTSVGVPNSRLRYYCIARRCTKPWNFKTKTEIVECLPREFDEPYCIECILEEEVSDKFLLKDQQLKRAKVLDVCHRDSRRSCCFTKAYSHYLDGTGSVFTEASRELVEKIKNASASELGSSEFIQPLRELKLRFFTPKEILALMSFPKDFSFPETVSTKQCYRLLGNSVNVRVISELLKILFN</sequence>
<reference evidence="9 10" key="1">
    <citation type="submission" date="2024-06" db="EMBL/GenBank/DDBJ databases">
        <title>A chromosome-level genome assembly of beet webworm, Loxostege sticticalis.</title>
        <authorList>
            <person name="Zhang Y."/>
        </authorList>
    </citation>
    <scope>NUCLEOTIDE SEQUENCE [LARGE SCALE GENOMIC DNA]</scope>
    <source>
        <strain evidence="9">AQ028</strain>
        <tissue evidence="9">Male pupae</tissue>
    </source>
</reference>
<proteinExistence type="inferred from homology"/>
<dbReference type="Gene3D" id="3.90.120.10">
    <property type="entry name" value="DNA Methylase, subunit A, domain 2"/>
    <property type="match status" value="1"/>
</dbReference>
<name>A0ABD0SR50_LOXSC</name>
<dbReference type="SUPFAM" id="SSF53335">
    <property type="entry name" value="S-adenosyl-L-methionine-dependent methyltransferases"/>
    <property type="match status" value="1"/>
</dbReference>
<dbReference type="InterPro" id="IPR001525">
    <property type="entry name" value="C5_MeTfrase"/>
</dbReference>
<dbReference type="InterPro" id="IPR029063">
    <property type="entry name" value="SAM-dependent_MTases_sf"/>
</dbReference>
<comment type="similarity">
    <text evidence="7 8">Belongs to the class I-like SAM-binding methyltransferase superfamily. C5-methyltransferase family.</text>
</comment>
<dbReference type="EC" id="2.1.1.204" evidence="4"/>
<dbReference type="Proteomes" id="UP001549921">
    <property type="component" value="Unassembled WGS sequence"/>
</dbReference>
<comment type="caution">
    <text evidence="9">The sequence shown here is derived from an EMBL/GenBank/DDBJ whole genome shotgun (WGS) entry which is preliminary data.</text>
</comment>
<dbReference type="EMBL" id="JBEDNZ010000016">
    <property type="protein sequence ID" value="KAL0822326.1"/>
    <property type="molecule type" value="Genomic_DNA"/>
</dbReference>
<dbReference type="PANTHER" id="PTHR46098:SF1">
    <property type="entry name" value="TRNA (CYTOSINE(38)-C(5))-METHYLTRANSFERASE"/>
    <property type="match status" value="1"/>
</dbReference>
<dbReference type="PROSITE" id="PS51679">
    <property type="entry name" value="SAM_MT_C5"/>
    <property type="match status" value="1"/>
</dbReference>
<evidence type="ECO:0000256" key="2">
    <source>
        <dbReference type="ARBA" id="ARBA00022679"/>
    </source>
</evidence>
<keyword evidence="2 7" id="KW-0808">Transferase</keyword>
<dbReference type="Gene3D" id="3.40.50.150">
    <property type="entry name" value="Vaccinia Virus protein VP39"/>
    <property type="match status" value="1"/>
</dbReference>
<evidence type="ECO:0000313" key="9">
    <source>
        <dbReference type="EMBL" id="KAL0822326.1"/>
    </source>
</evidence>
<dbReference type="PANTHER" id="PTHR46098">
    <property type="entry name" value="TRNA (CYTOSINE(38)-C(5))-METHYLTRANSFERASE"/>
    <property type="match status" value="1"/>
</dbReference>
<protein>
    <recommendedName>
        <fullName evidence="5">tRNA (cytosine(38)-C(5))-methyltransferase</fullName>
        <ecNumber evidence="4">2.1.1.204</ecNumber>
    </recommendedName>
    <alternativeName>
        <fullName evidence="6">DNA (cytosine-5)-methyltransferase-like protein 2</fullName>
    </alternativeName>
</protein>
<keyword evidence="1 7" id="KW-0489">Methyltransferase</keyword>
<dbReference type="Pfam" id="PF00145">
    <property type="entry name" value="DNA_methylase"/>
    <property type="match status" value="1"/>
</dbReference>
<evidence type="ECO:0000256" key="6">
    <source>
        <dbReference type="ARBA" id="ARBA00042810"/>
    </source>
</evidence>
<evidence type="ECO:0000256" key="4">
    <source>
        <dbReference type="ARBA" id="ARBA00039081"/>
    </source>
</evidence>
<dbReference type="AlphaFoldDB" id="A0ABD0SR50"/>
<accession>A0ABD0SR50</accession>
<evidence type="ECO:0000256" key="8">
    <source>
        <dbReference type="RuleBase" id="RU000416"/>
    </source>
</evidence>
<evidence type="ECO:0000313" key="10">
    <source>
        <dbReference type="Proteomes" id="UP001549921"/>
    </source>
</evidence>
<feature type="active site" evidence="7">
    <location>
        <position position="82"/>
    </location>
</feature>
<evidence type="ECO:0000256" key="7">
    <source>
        <dbReference type="PROSITE-ProRule" id="PRU01016"/>
    </source>
</evidence>
<evidence type="ECO:0000256" key="3">
    <source>
        <dbReference type="ARBA" id="ARBA00022691"/>
    </source>
</evidence>
<dbReference type="PROSITE" id="PS00095">
    <property type="entry name" value="C5_MTASE_2"/>
    <property type="match status" value="1"/>
</dbReference>
<keyword evidence="3 7" id="KW-0949">S-adenosyl-L-methionine</keyword>